<organism evidence="1 2">
    <name type="scientific">Arenibacter echinorum</name>
    <dbReference type="NCBI Taxonomy" id="440515"/>
    <lineage>
        <taxon>Bacteria</taxon>
        <taxon>Pseudomonadati</taxon>
        <taxon>Bacteroidota</taxon>
        <taxon>Flavobacteriia</taxon>
        <taxon>Flavobacteriales</taxon>
        <taxon>Flavobacteriaceae</taxon>
        <taxon>Arenibacter</taxon>
    </lineage>
</organism>
<reference evidence="1 2" key="1">
    <citation type="submission" date="2018-06" db="EMBL/GenBank/DDBJ databases">
        <title>Genomic Encyclopedia of Archaeal and Bacterial Type Strains, Phase II (KMG-II): from individual species to whole genera.</title>
        <authorList>
            <person name="Goeker M."/>
        </authorList>
    </citation>
    <scope>NUCLEOTIDE SEQUENCE [LARGE SCALE GENOMIC DNA]</scope>
    <source>
        <strain evidence="1 2">DSM 23522</strain>
    </source>
</reference>
<accession>A0A327QZB2</accession>
<keyword evidence="2" id="KW-1185">Reference proteome</keyword>
<dbReference type="EMBL" id="QLLN01000005">
    <property type="protein sequence ID" value="RAJ09969.1"/>
    <property type="molecule type" value="Genomic_DNA"/>
</dbReference>
<comment type="caution">
    <text evidence="1">The sequence shown here is derived from an EMBL/GenBank/DDBJ whole genome shotgun (WGS) entry which is preliminary data.</text>
</comment>
<dbReference type="AlphaFoldDB" id="A0A327QZB2"/>
<name>A0A327QZB2_9FLAO</name>
<sequence length="88" mass="10108">MLKGLGYFRFSFDLVLNLKEKTGKVFWPLPVLKWACYHVSITCSSLLIDILYGCLFHGVEAGHDFFPIGKNYPFFFEEIDQIGIGKNL</sequence>
<dbReference type="Proteomes" id="UP000249696">
    <property type="component" value="Unassembled WGS sequence"/>
</dbReference>
<gene>
    <name evidence="1" type="ORF">LV92_02715</name>
</gene>
<evidence type="ECO:0000313" key="1">
    <source>
        <dbReference type="EMBL" id="RAJ09969.1"/>
    </source>
</evidence>
<evidence type="ECO:0000313" key="2">
    <source>
        <dbReference type="Proteomes" id="UP000249696"/>
    </source>
</evidence>
<protein>
    <submittedName>
        <fullName evidence="1">Uncharacterized protein</fullName>
    </submittedName>
</protein>
<proteinExistence type="predicted"/>